<protein>
    <submittedName>
        <fullName evidence="2">Uncharacterized protein</fullName>
    </submittedName>
</protein>
<name>A0A3D9N7S0_9FLAO</name>
<keyword evidence="3" id="KW-1185">Reference proteome</keyword>
<evidence type="ECO:0000256" key="1">
    <source>
        <dbReference type="SAM" id="Phobius"/>
    </source>
</evidence>
<gene>
    <name evidence="2" type="ORF">DFQ09_101714</name>
</gene>
<dbReference type="AlphaFoldDB" id="A0A3D9N7S0"/>
<feature type="transmembrane region" description="Helical" evidence="1">
    <location>
        <begin position="99"/>
        <end position="119"/>
    </location>
</feature>
<accession>A0A3D9N7S0</accession>
<keyword evidence="1" id="KW-0472">Membrane</keyword>
<comment type="caution">
    <text evidence="2">The sequence shown here is derived from an EMBL/GenBank/DDBJ whole genome shotgun (WGS) entry which is preliminary data.</text>
</comment>
<dbReference type="OrthoDB" id="1445921at2"/>
<keyword evidence="1" id="KW-1133">Transmembrane helix</keyword>
<evidence type="ECO:0000313" key="3">
    <source>
        <dbReference type="Proteomes" id="UP000256919"/>
    </source>
</evidence>
<dbReference type="RefSeq" id="WP_115808255.1">
    <property type="nucleotide sequence ID" value="NZ_QREI01000001.1"/>
</dbReference>
<dbReference type="Proteomes" id="UP000256919">
    <property type="component" value="Unassembled WGS sequence"/>
</dbReference>
<evidence type="ECO:0000313" key="2">
    <source>
        <dbReference type="EMBL" id="REE27875.1"/>
    </source>
</evidence>
<organism evidence="2 3">
    <name type="scientific">Winogradskyella pacifica</name>
    <dbReference type="NCBI Taxonomy" id="664642"/>
    <lineage>
        <taxon>Bacteria</taxon>
        <taxon>Pseudomonadati</taxon>
        <taxon>Bacteroidota</taxon>
        <taxon>Flavobacteriia</taxon>
        <taxon>Flavobacteriales</taxon>
        <taxon>Flavobacteriaceae</taxon>
        <taxon>Winogradskyella</taxon>
    </lineage>
</organism>
<feature type="transmembrane region" description="Helical" evidence="1">
    <location>
        <begin position="61"/>
        <end position="78"/>
    </location>
</feature>
<keyword evidence="1" id="KW-0812">Transmembrane</keyword>
<sequence length="120" mass="13786">MLDTLYISIFSHYKKTLGKKSINIALLYISALEVSIVLVIAAFLMAFASQMNMQVMSSTKFWVLFSIVALFIISKNWMRYNGKKRMILNAKSKRSDTSIYLLWLFPLGCFAIAFILLQVQ</sequence>
<dbReference type="EMBL" id="QREI01000001">
    <property type="protein sequence ID" value="REE27875.1"/>
    <property type="molecule type" value="Genomic_DNA"/>
</dbReference>
<reference evidence="2 3" key="1">
    <citation type="submission" date="2018-07" db="EMBL/GenBank/DDBJ databases">
        <title>Genomic Encyclopedia of Type Strains, Phase III (KMG-III): the genomes of soil and plant-associated and newly described type strains.</title>
        <authorList>
            <person name="Whitman W."/>
        </authorList>
    </citation>
    <scope>NUCLEOTIDE SEQUENCE [LARGE SCALE GENOMIC DNA]</scope>
    <source>
        <strain evidence="2 3">CECT 7948</strain>
    </source>
</reference>
<feature type="transmembrane region" description="Helical" evidence="1">
    <location>
        <begin position="21"/>
        <end position="49"/>
    </location>
</feature>
<proteinExistence type="predicted"/>